<accession>A0A2N9YC49</accession>
<sequence>MLETAITRYVRVTGTKAERFVEFDFAIGDPDVYVELILPFIQFRQFCEQQAIVFMTDEQASQVDLDRLKWRYSQHGDSEH</sequence>
<dbReference type="EMBL" id="CP018889">
    <property type="protein sequence ID" value="AUI68065.1"/>
    <property type="molecule type" value="Genomic_DNA"/>
</dbReference>
<dbReference type="PIRSF" id="PIRSF000039">
    <property type="entry name" value="Phenol_monooxy_K"/>
    <property type="match status" value="1"/>
</dbReference>
<protein>
    <submittedName>
        <fullName evidence="1">Phenol hydroxylase</fullName>
    </submittedName>
</protein>
<name>A0A2N9YC49_9GAMM</name>
<dbReference type="OrthoDB" id="8564678at2"/>
<organism evidence="1 2">
    <name type="scientific">Beggiatoa leptomitoformis</name>
    <dbReference type="NCBI Taxonomy" id="288004"/>
    <lineage>
        <taxon>Bacteria</taxon>
        <taxon>Pseudomonadati</taxon>
        <taxon>Pseudomonadota</taxon>
        <taxon>Gammaproteobacteria</taxon>
        <taxon>Thiotrichales</taxon>
        <taxon>Thiotrichaceae</taxon>
        <taxon>Beggiatoa</taxon>
    </lineage>
</organism>
<proteinExistence type="predicted"/>
<evidence type="ECO:0000313" key="2">
    <source>
        <dbReference type="Proteomes" id="UP000234271"/>
    </source>
</evidence>
<evidence type="ECO:0000313" key="1">
    <source>
        <dbReference type="EMBL" id="AUI68065.1"/>
    </source>
</evidence>
<dbReference type="Pfam" id="PF06099">
    <property type="entry name" value="Phenol_hyd_sub"/>
    <property type="match status" value="1"/>
</dbReference>
<keyword evidence="2" id="KW-1185">Reference proteome</keyword>
<dbReference type="Proteomes" id="UP000234271">
    <property type="component" value="Chromosome"/>
</dbReference>
<dbReference type="RefSeq" id="WP_062147892.1">
    <property type="nucleotide sequence ID" value="NZ_CP012373.2"/>
</dbReference>
<dbReference type="InterPro" id="IPR010353">
    <property type="entry name" value="DmpK"/>
</dbReference>
<dbReference type="AlphaFoldDB" id="A0A2N9YC49"/>
<reference evidence="2" key="1">
    <citation type="submission" date="2016-12" db="EMBL/GenBank/DDBJ databases">
        <title>Complete Genome Sequence of Beggiatoa leptomitiformis D-401.</title>
        <authorList>
            <person name="Fomenkov A."/>
            <person name="Vincze T."/>
            <person name="Grabovich M."/>
            <person name="Anton B.P."/>
            <person name="Dubinina G."/>
            <person name="Orlova M."/>
            <person name="Belousova E."/>
            <person name="Roberts R.J."/>
        </authorList>
    </citation>
    <scope>NUCLEOTIDE SEQUENCE [LARGE SCALE GENOMIC DNA]</scope>
    <source>
        <strain evidence="2">D-401</strain>
    </source>
</reference>
<dbReference type="STRING" id="288004.AL038_01345"/>
<gene>
    <name evidence="1" type="ORF">BLE401_04680</name>
</gene>
<dbReference type="KEGG" id="blep:AL038_01345"/>